<reference evidence="4 5" key="1">
    <citation type="submission" date="2015-04" db="EMBL/GenBank/DDBJ databases">
        <authorList>
            <person name="Syromyatnikov M.Y."/>
            <person name="Popov V.N."/>
        </authorList>
    </citation>
    <scope>NUCLEOTIDE SEQUENCE [LARGE SCALE GENOMIC DNA]</scope>
    <source>
        <strain evidence="4">WF-38-12</strain>
    </source>
</reference>
<evidence type="ECO:0000313" key="5">
    <source>
        <dbReference type="Proteomes" id="UP000054383"/>
    </source>
</evidence>
<evidence type="ECO:0000256" key="1">
    <source>
        <dbReference type="ARBA" id="ARBA00006349"/>
    </source>
</evidence>
<evidence type="ECO:0000256" key="3">
    <source>
        <dbReference type="SAM" id="MobiDB-lite"/>
    </source>
</evidence>
<evidence type="ECO:0008006" key="6">
    <source>
        <dbReference type="Google" id="ProtNLM"/>
    </source>
</evidence>
<accession>A0A0U1M4X6</accession>
<dbReference type="PANTHER" id="PTHR19424:SF0">
    <property type="entry name" value="HEAT SHOCK FACTOR BINDING PROTEIN 1"/>
    <property type="match status" value="1"/>
</dbReference>
<dbReference type="EMBL" id="CVMT01000008">
    <property type="protein sequence ID" value="CRG90668.1"/>
    <property type="molecule type" value="Genomic_DNA"/>
</dbReference>
<comment type="similarity">
    <text evidence="1">Belongs to the HSBP1 family.</text>
</comment>
<feature type="coiled-coil region" evidence="2">
    <location>
        <begin position="32"/>
        <end position="77"/>
    </location>
</feature>
<feature type="compositionally biased region" description="Basic and acidic residues" evidence="3">
    <location>
        <begin position="1"/>
        <end position="10"/>
    </location>
</feature>
<dbReference type="STRING" id="28573.A0A0U1M4X6"/>
<sequence>MSAEQSKKENTGPQRLQPQTQSTEGSAAPELAAAVDELLDQLQNKFDNVSTEIFGKLDDMARRLDDLETSLNSSVREDAVAKS</sequence>
<keyword evidence="2" id="KW-0175">Coiled coil</keyword>
<feature type="compositionally biased region" description="Polar residues" evidence="3">
    <location>
        <begin position="11"/>
        <end position="25"/>
    </location>
</feature>
<dbReference type="Gene3D" id="1.20.5.430">
    <property type="match status" value="1"/>
</dbReference>
<gene>
    <name evidence="4" type="ORF">PISL3812_07713</name>
</gene>
<evidence type="ECO:0000313" key="4">
    <source>
        <dbReference type="EMBL" id="CRG90668.1"/>
    </source>
</evidence>
<dbReference type="GO" id="GO:0005634">
    <property type="term" value="C:nucleus"/>
    <property type="evidence" value="ECO:0007669"/>
    <property type="project" value="TreeGrafter"/>
</dbReference>
<dbReference type="Pfam" id="PF06825">
    <property type="entry name" value="HSBP1"/>
    <property type="match status" value="1"/>
</dbReference>
<dbReference type="OrthoDB" id="4159489at2759"/>
<dbReference type="InterPro" id="IPR009643">
    <property type="entry name" value="HS1-bd"/>
</dbReference>
<dbReference type="Proteomes" id="UP000054383">
    <property type="component" value="Unassembled WGS sequence"/>
</dbReference>
<dbReference type="GO" id="GO:0005829">
    <property type="term" value="C:cytosol"/>
    <property type="evidence" value="ECO:0007669"/>
    <property type="project" value="TreeGrafter"/>
</dbReference>
<feature type="region of interest" description="Disordered" evidence="3">
    <location>
        <begin position="1"/>
        <end position="31"/>
    </location>
</feature>
<evidence type="ECO:0000256" key="2">
    <source>
        <dbReference type="SAM" id="Coils"/>
    </source>
</evidence>
<protein>
    <recommendedName>
        <fullName evidence="6">Heat shock factor-binding protein 1</fullName>
    </recommendedName>
</protein>
<proteinExistence type="inferred from homology"/>
<dbReference type="GO" id="GO:0003714">
    <property type="term" value="F:transcription corepressor activity"/>
    <property type="evidence" value="ECO:0007669"/>
    <property type="project" value="InterPro"/>
</dbReference>
<dbReference type="GO" id="GO:0070370">
    <property type="term" value="P:cellular heat acclimation"/>
    <property type="evidence" value="ECO:0007669"/>
    <property type="project" value="TreeGrafter"/>
</dbReference>
<dbReference type="OMA" id="DNNQAKS"/>
<organism evidence="4 5">
    <name type="scientific">Talaromyces islandicus</name>
    <name type="common">Penicillium islandicum</name>
    <dbReference type="NCBI Taxonomy" id="28573"/>
    <lineage>
        <taxon>Eukaryota</taxon>
        <taxon>Fungi</taxon>
        <taxon>Dikarya</taxon>
        <taxon>Ascomycota</taxon>
        <taxon>Pezizomycotina</taxon>
        <taxon>Eurotiomycetes</taxon>
        <taxon>Eurotiomycetidae</taxon>
        <taxon>Eurotiales</taxon>
        <taxon>Trichocomaceae</taxon>
        <taxon>Talaromyces</taxon>
        <taxon>Talaromyces sect. Islandici</taxon>
    </lineage>
</organism>
<dbReference type="AlphaFoldDB" id="A0A0U1M4X6"/>
<dbReference type="PANTHER" id="PTHR19424">
    <property type="entry name" value="HEAT SHOCK FACTOR BINDING PROTEIN 1"/>
    <property type="match status" value="1"/>
</dbReference>
<keyword evidence="5" id="KW-1185">Reference proteome</keyword>
<name>A0A0U1M4X6_TALIS</name>